<protein>
    <submittedName>
        <fullName evidence="2">Uncharacterized protein</fullName>
    </submittedName>
</protein>
<feature type="compositionally biased region" description="Low complexity" evidence="1">
    <location>
        <begin position="17"/>
        <end position="28"/>
    </location>
</feature>
<reference evidence="2 3" key="1">
    <citation type="submission" date="2019-06" db="EMBL/GenBank/DDBJ databases">
        <title>Whole genome shotgun sequence of Pseudonocardia saturnea NBRC 14499.</title>
        <authorList>
            <person name="Hosoyama A."/>
            <person name="Uohara A."/>
            <person name="Ohji S."/>
            <person name="Ichikawa N."/>
        </authorList>
    </citation>
    <scope>NUCLEOTIDE SEQUENCE [LARGE SCALE GENOMIC DNA]</scope>
    <source>
        <strain evidence="2 3">NBRC 14499</strain>
    </source>
</reference>
<keyword evidence="3" id="KW-1185">Reference proteome</keyword>
<comment type="caution">
    <text evidence="2">The sequence shown here is derived from an EMBL/GenBank/DDBJ whole genome shotgun (WGS) entry which is preliminary data.</text>
</comment>
<evidence type="ECO:0000313" key="3">
    <source>
        <dbReference type="Proteomes" id="UP000320693"/>
    </source>
</evidence>
<feature type="region of interest" description="Disordered" evidence="1">
    <location>
        <begin position="1"/>
        <end position="78"/>
    </location>
</feature>
<evidence type="ECO:0000313" key="2">
    <source>
        <dbReference type="EMBL" id="GEC25684.1"/>
    </source>
</evidence>
<evidence type="ECO:0000256" key="1">
    <source>
        <dbReference type="SAM" id="MobiDB-lite"/>
    </source>
</evidence>
<proteinExistence type="predicted"/>
<dbReference type="Proteomes" id="UP000320693">
    <property type="component" value="Unassembled WGS sequence"/>
</dbReference>
<gene>
    <name evidence="2" type="ORF">PSA01_27130</name>
</gene>
<sequence>MGDLAGRVHPGVGASGHGQPQRHPQHGGQRIGEHPLHRAPVGLRGPAGEVGAVVGDVQPDPERVGNADGPAVRLDGGPVGVVRPTQESDPCCDGGFAKPAASAASSLANQTSATVRS</sequence>
<accession>A0ABQ0RYE1</accession>
<organism evidence="2 3">
    <name type="scientific">Pseudonocardia saturnea</name>
    <dbReference type="NCBI Taxonomy" id="33909"/>
    <lineage>
        <taxon>Bacteria</taxon>
        <taxon>Bacillati</taxon>
        <taxon>Actinomycetota</taxon>
        <taxon>Actinomycetes</taxon>
        <taxon>Pseudonocardiales</taxon>
        <taxon>Pseudonocardiaceae</taxon>
        <taxon>Pseudonocardia</taxon>
    </lineage>
</organism>
<name>A0ABQ0RYE1_9PSEU</name>
<dbReference type="EMBL" id="BJNH01000027">
    <property type="protein sequence ID" value="GEC25684.1"/>
    <property type="molecule type" value="Genomic_DNA"/>
</dbReference>